<reference evidence="2 3" key="1">
    <citation type="submission" date="2020-09" db="EMBL/GenBank/DDBJ databases">
        <title>Sinomicrobium weinanense sp. nov., a halophilic bacteria isolated from saline-alkali soil.</title>
        <authorList>
            <person name="Wu P."/>
            <person name="Ren H."/>
            <person name="Mei Y."/>
            <person name="Liang Y."/>
            <person name="Chen Z."/>
        </authorList>
    </citation>
    <scope>NUCLEOTIDE SEQUENCE [LARGE SCALE GENOMIC DNA]</scope>
    <source>
        <strain evidence="2 3">FJxs</strain>
    </source>
</reference>
<protein>
    <submittedName>
        <fullName evidence="2">Uncharacterized protein</fullName>
    </submittedName>
</protein>
<evidence type="ECO:0000256" key="1">
    <source>
        <dbReference type="SAM" id="MobiDB-lite"/>
    </source>
</evidence>
<feature type="compositionally biased region" description="Polar residues" evidence="1">
    <location>
        <begin position="38"/>
        <end position="50"/>
    </location>
</feature>
<keyword evidence="3" id="KW-1185">Reference proteome</keyword>
<dbReference type="Proteomes" id="UP000653730">
    <property type="component" value="Unassembled WGS sequence"/>
</dbReference>
<dbReference type="AlphaFoldDB" id="A0A926JPY2"/>
<organism evidence="2 3">
    <name type="scientific">Sinomicrobium weinanense</name>
    <dbReference type="NCBI Taxonomy" id="2842200"/>
    <lineage>
        <taxon>Bacteria</taxon>
        <taxon>Pseudomonadati</taxon>
        <taxon>Bacteroidota</taxon>
        <taxon>Flavobacteriia</taxon>
        <taxon>Flavobacteriales</taxon>
        <taxon>Flavobacteriaceae</taxon>
        <taxon>Sinomicrobium</taxon>
    </lineage>
</organism>
<proteinExistence type="predicted"/>
<gene>
    <name evidence="2" type="ORF">IBL28_03900</name>
</gene>
<evidence type="ECO:0000313" key="3">
    <source>
        <dbReference type="Proteomes" id="UP000653730"/>
    </source>
</evidence>
<evidence type="ECO:0000313" key="2">
    <source>
        <dbReference type="EMBL" id="MBC9795096.1"/>
    </source>
</evidence>
<dbReference type="RefSeq" id="WP_187964247.1">
    <property type="nucleotide sequence ID" value="NZ_JACVDC010000006.1"/>
</dbReference>
<comment type="caution">
    <text evidence="2">The sequence shown here is derived from an EMBL/GenBank/DDBJ whole genome shotgun (WGS) entry which is preliminary data.</text>
</comment>
<sequence>MKARRKQIQPQKKLSFIKTRIASLSNAEQIKGGDEPDQNTNRTMFPTIGN</sequence>
<feature type="region of interest" description="Disordered" evidence="1">
    <location>
        <begin position="27"/>
        <end position="50"/>
    </location>
</feature>
<name>A0A926JPY2_9FLAO</name>
<dbReference type="EMBL" id="JACVDC010000006">
    <property type="protein sequence ID" value="MBC9795096.1"/>
    <property type="molecule type" value="Genomic_DNA"/>
</dbReference>
<accession>A0A926JPY2</accession>